<evidence type="ECO:0000313" key="2">
    <source>
        <dbReference type="EMBL" id="UPM43079.1"/>
    </source>
</evidence>
<dbReference type="GeneID" id="71926620"/>
<evidence type="ECO:0000313" key="3">
    <source>
        <dbReference type="Proteomes" id="UP000831768"/>
    </source>
</evidence>
<dbReference type="RefSeq" id="WP_247993749.1">
    <property type="nucleotide sequence ID" value="NZ_CP096019.1"/>
</dbReference>
<keyword evidence="3" id="KW-1185">Reference proteome</keyword>
<dbReference type="Proteomes" id="UP000831768">
    <property type="component" value="Chromosome"/>
</dbReference>
<gene>
    <name evidence="2" type="ORF">MW046_01195</name>
</gene>
<proteinExistence type="predicted"/>
<feature type="transmembrane region" description="Helical" evidence="1">
    <location>
        <begin position="95"/>
        <end position="121"/>
    </location>
</feature>
<dbReference type="AlphaFoldDB" id="A0A8U0A2Q9"/>
<accession>A0A8U0A2Q9</accession>
<sequence length="134" mass="14879">MKSTEHAVVGAVVSALGVRAVGDHLSRPWKAALWCYGVFLSVFIDLDHFVLARYYTGDWEALFEALTTPKRAFTAPKWLFSDVTMRAERLLSHTIIGGVLALGSFFIAPFLACFTVVVVYAHVLCDLLRDTKTL</sequence>
<organism evidence="2 3">
    <name type="scientific">Halocatena salina</name>
    <dbReference type="NCBI Taxonomy" id="2934340"/>
    <lineage>
        <taxon>Archaea</taxon>
        <taxon>Methanobacteriati</taxon>
        <taxon>Methanobacteriota</taxon>
        <taxon>Stenosarchaea group</taxon>
        <taxon>Halobacteria</taxon>
        <taxon>Halobacteriales</taxon>
        <taxon>Natronomonadaceae</taxon>
        <taxon>Halocatena</taxon>
    </lineage>
</organism>
<protein>
    <submittedName>
        <fullName evidence="2">Uncharacterized protein</fullName>
    </submittedName>
</protein>
<keyword evidence="1" id="KW-1133">Transmembrane helix</keyword>
<dbReference type="KEGG" id="haad:MW046_01195"/>
<reference evidence="2" key="1">
    <citation type="submission" date="2022-04" db="EMBL/GenBank/DDBJ databases">
        <title>Halocatena sp. nov., isolated from a salt lake.</title>
        <authorList>
            <person name="Cui H.-L."/>
        </authorList>
    </citation>
    <scope>NUCLEOTIDE SEQUENCE</scope>
    <source>
        <strain evidence="2">AD-1</strain>
    </source>
</reference>
<keyword evidence="1" id="KW-0472">Membrane</keyword>
<dbReference type="EMBL" id="CP096019">
    <property type="protein sequence ID" value="UPM43079.1"/>
    <property type="molecule type" value="Genomic_DNA"/>
</dbReference>
<name>A0A8U0A2Q9_9EURY</name>
<keyword evidence="1" id="KW-0812">Transmembrane</keyword>
<evidence type="ECO:0000256" key="1">
    <source>
        <dbReference type="SAM" id="Phobius"/>
    </source>
</evidence>